<evidence type="ECO:0000313" key="1">
    <source>
        <dbReference type="EMBL" id="KAL2491332.1"/>
    </source>
</evidence>
<dbReference type="PANTHER" id="PTHR31973">
    <property type="entry name" value="POLYPROTEIN, PUTATIVE-RELATED"/>
    <property type="match status" value="1"/>
</dbReference>
<protein>
    <recommendedName>
        <fullName evidence="3">Reverse transcriptase</fullName>
    </recommendedName>
</protein>
<organism evidence="1 2">
    <name type="scientific">Abeliophyllum distichum</name>
    <dbReference type="NCBI Taxonomy" id="126358"/>
    <lineage>
        <taxon>Eukaryota</taxon>
        <taxon>Viridiplantae</taxon>
        <taxon>Streptophyta</taxon>
        <taxon>Embryophyta</taxon>
        <taxon>Tracheophyta</taxon>
        <taxon>Spermatophyta</taxon>
        <taxon>Magnoliopsida</taxon>
        <taxon>eudicotyledons</taxon>
        <taxon>Gunneridae</taxon>
        <taxon>Pentapetalae</taxon>
        <taxon>asterids</taxon>
        <taxon>lamiids</taxon>
        <taxon>Lamiales</taxon>
        <taxon>Oleaceae</taxon>
        <taxon>Forsythieae</taxon>
        <taxon>Abeliophyllum</taxon>
    </lineage>
</organism>
<dbReference type="EMBL" id="JBFOLK010000008">
    <property type="protein sequence ID" value="KAL2491332.1"/>
    <property type="molecule type" value="Genomic_DNA"/>
</dbReference>
<dbReference type="AlphaFoldDB" id="A0ABD1RUC9"/>
<sequence>MPSIVFVYANFRTKFSGLALKRMLWATARSTTEAQWKVELERMKQENVDAYNWLADKPATQWGRSHFRETNKYDIVMNNLCESFNAAIIQARDKPIICLLEKIRYYLMTRLATRRENVTKWVHPFGPKVWKILEKTKVESRILGRQQTKSDKSKIVLKKLASTFARFLWDSKDQAHRMHWKRWKDICLPTDEGGLGFRRLEDVVQAFSLKLWWLFRSQQSLWLSFCWASIVGTPIPFWAPYHILLPQFGGG</sequence>
<proteinExistence type="predicted"/>
<reference evidence="2" key="1">
    <citation type="submission" date="2024-07" db="EMBL/GenBank/DDBJ databases">
        <title>Two chromosome-level genome assemblies of Korean endemic species Abeliophyllum distichum and Forsythia ovata (Oleaceae).</title>
        <authorList>
            <person name="Jang H."/>
        </authorList>
    </citation>
    <scope>NUCLEOTIDE SEQUENCE [LARGE SCALE GENOMIC DNA]</scope>
</reference>
<comment type="caution">
    <text evidence="1">The sequence shown here is derived from an EMBL/GenBank/DDBJ whole genome shotgun (WGS) entry which is preliminary data.</text>
</comment>
<dbReference type="PANTHER" id="PTHR31973:SF199">
    <property type="entry name" value="SWIM-TYPE DOMAIN-CONTAINING PROTEIN"/>
    <property type="match status" value="1"/>
</dbReference>
<evidence type="ECO:0000313" key="2">
    <source>
        <dbReference type="Proteomes" id="UP001604336"/>
    </source>
</evidence>
<name>A0ABD1RUC9_9LAMI</name>
<evidence type="ECO:0008006" key="3">
    <source>
        <dbReference type="Google" id="ProtNLM"/>
    </source>
</evidence>
<accession>A0ABD1RUC9</accession>
<keyword evidence="2" id="KW-1185">Reference proteome</keyword>
<dbReference type="Proteomes" id="UP001604336">
    <property type="component" value="Unassembled WGS sequence"/>
</dbReference>
<gene>
    <name evidence="1" type="ORF">Adt_26960</name>
</gene>